<evidence type="ECO:0000313" key="2">
    <source>
        <dbReference type="Proteomes" id="UP000075840"/>
    </source>
</evidence>
<name>A0A182IFA5_ANOAR</name>
<accession>A0A182IFA5</accession>
<proteinExistence type="predicted"/>
<dbReference type="EnsemblMetazoa" id="AARA014174-RA">
    <property type="protein sequence ID" value="AARA014174-PA"/>
    <property type="gene ID" value="AARA014174"/>
</dbReference>
<protein>
    <submittedName>
        <fullName evidence="1">Uncharacterized protein</fullName>
    </submittedName>
</protein>
<dbReference type="AlphaFoldDB" id="A0A182IFA5"/>
<reference evidence="1" key="1">
    <citation type="submission" date="2022-08" db="UniProtKB">
        <authorList>
            <consortium name="EnsemblMetazoa"/>
        </authorList>
    </citation>
    <scope>IDENTIFICATION</scope>
    <source>
        <strain evidence="1">Dongola</strain>
    </source>
</reference>
<sequence>MEKKQSVSNVCVSNLLRAFWDGGSWKWGIERWYAIFISHFFCCLFLILFFLCKHLLANVIV</sequence>
<dbReference type="EMBL" id="APCN01000859">
    <property type="status" value="NOT_ANNOTATED_CDS"/>
    <property type="molecule type" value="Genomic_DNA"/>
</dbReference>
<organism evidence="1 2">
    <name type="scientific">Anopheles arabiensis</name>
    <name type="common">Mosquito</name>
    <dbReference type="NCBI Taxonomy" id="7173"/>
    <lineage>
        <taxon>Eukaryota</taxon>
        <taxon>Metazoa</taxon>
        <taxon>Ecdysozoa</taxon>
        <taxon>Arthropoda</taxon>
        <taxon>Hexapoda</taxon>
        <taxon>Insecta</taxon>
        <taxon>Pterygota</taxon>
        <taxon>Neoptera</taxon>
        <taxon>Endopterygota</taxon>
        <taxon>Diptera</taxon>
        <taxon>Nematocera</taxon>
        <taxon>Culicoidea</taxon>
        <taxon>Culicidae</taxon>
        <taxon>Anophelinae</taxon>
        <taxon>Anopheles</taxon>
    </lineage>
</organism>
<keyword evidence="2" id="KW-1185">Reference proteome</keyword>
<evidence type="ECO:0000313" key="1">
    <source>
        <dbReference type="EnsemblMetazoa" id="AARA014174-PA"/>
    </source>
</evidence>
<dbReference type="VEuPathDB" id="VectorBase:AARA014174"/>
<dbReference type="Proteomes" id="UP000075840">
    <property type="component" value="Unassembled WGS sequence"/>
</dbReference>